<dbReference type="GO" id="GO:0003677">
    <property type="term" value="F:DNA binding"/>
    <property type="evidence" value="ECO:0007669"/>
    <property type="project" value="InterPro"/>
</dbReference>
<feature type="domain" description="HTH cro/C1-type" evidence="2">
    <location>
        <begin position="23"/>
        <end position="77"/>
    </location>
</feature>
<dbReference type="SUPFAM" id="SSF47413">
    <property type="entry name" value="lambda repressor-like DNA-binding domains"/>
    <property type="match status" value="1"/>
</dbReference>
<reference evidence="3 4" key="1">
    <citation type="journal article" date="2014" name="Appl. Environ. Microbiol.">
        <title>Genomic encyclopedia of type strains of the genus Bifidobacterium.</title>
        <authorList>
            <person name="Milani C."/>
            <person name="Lugli G.A."/>
            <person name="Duranti S."/>
            <person name="Turroni F."/>
            <person name="Bottacini F."/>
            <person name="Mangifesta M."/>
            <person name="Sanchez B."/>
            <person name="Viappiani A."/>
            <person name="Mancabelli L."/>
            <person name="Taminiau B."/>
            <person name="Delcenserie V."/>
            <person name="Barrangou R."/>
            <person name="Margolles A."/>
            <person name="van Sinderen D."/>
            <person name="Ventura M."/>
        </authorList>
    </citation>
    <scope>NUCLEOTIDE SEQUENCE [LARGE SCALE GENOMIC DNA]</scope>
    <source>
        <strain evidence="3 4">DSM 19703</strain>
    </source>
</reference>
<dbReference type="PROSITE" id="PS50943">
    <property type="entry name" value="HTH_CROC1"/>
    <property type="match status" value="1"/>
</dbReference>
<dbReference type="Proteomes" id="UP000028730">
    <property type="component" value="Unassembled WGS sequence"/>
</dbReference>
<evidence type="ECO:0000313" key="3">
    <source>
        <dbReference type="EMBL" id="KFF30570.1"/>
    </source>
</evidence>
<accession>A0A086BNQ6</accession>
<comment type="caution">
    <text evidence="3">The sequence shown here is derived from an EMBL/GenBank/DDBJ whole genome shotgun (WGS) entry which is preliminary data.</text>
</comment>
<evidence type="ECO:0000259" key="2">
    <source>
        <dbReference type="PROSITE" id="PS50943"/>
    </source>
</evidence>
<organism evidence="3 4">
    <name type="scientific">Bifidobacterium bombi DSM 19703</name>
    <dbReference type="NCBI Taxonomy" id="1341695"/>
    <lineage>
        <taxon>Bacteria</taxon>
        <taxon>Bacillati</taxon>
        <taxon>Actinomycetota</taxon>
        <taxon>Actinomycetes</taxon>
        <taxon>Bifidobacteriales</taxon>
        <taxon>Bifidobacteriaceae</taxon>
        <taxon>Bifidobacterium</taxon>
    </lineage>
</organism>
<evidence type="ECO:0000256" key="1">
    <source>
        <dbReference type="SAM" id="MobiDB-lite"/>
    </source>
</evidence>
<dbReference type="OrthoDB" id="1726456at2"/>
<evidence type="ECO:0000313" key="4">
    <source>
        <dbReference type="Proteomes" id="UP000028730"/>
    </source>
</evidence>
<dbReference type="InterPro" id="IPR010982">
    <property type="entry name" value="Lambda_DNA-bd_dom_sf"/>
</dbReference>
<feature type="region of interest" description="Disordered" evidence="1">
    <location>
        <begin position="97"/>
        <end position="136"/>
    </location>
</feature>
<dbReference type="EMBL" id="ATLK01000002">
    <property type="protein sequence ID" value="KFF30570.1"/>
    <property type="molecule type" value="Genomic_DNA"/>
</dbReference>
<dbReference type="SMART" id="SM00530">
    <property type="entry name" value="HTH_XRE"/>
    <property type="match status" value="1"/>
</dbReference>
<dbReference type="Pfam" id="PF13443">
    <property type="entry name" value="HTH_26"/>
    <property type="match status" value="1"/>
</dbReference>
<protein>
    <submittedName>
        <fullName evidence="3">Helix-turn-helix domain protein</fullName>
    </submittedName>
</protein>
<gene>
    <name evidence="3" type="ORF">BBOMB_1430</name>
</gene>
<feature type="compositionally biased region" description="Basic and acidic residues" evidence="1">
    <location>
        <begin position="109"/>
        <end position="119"/>
    </location>
</feature>
<sequence length="136" mass="15689">METSYASTMKKAEYRTTAFCWNVKKVLHDKGLSQNYLVEKLDVSCATMSQMLNGSRHLRFEEGLAIADALDMDLNSLLDTRNMAEFLANRNRKLEEKRRENELLMQLSREMDEQKKEPAEAGSVSVPPRGFEPRTR</sequence>
<keyword evidence="4" id="KW-1185">Reference proteome</keyword>
<dbReference type="CDD" id="cd00093">
    <property type="entry name" value="HTH_XRE"/>
    <property type="match status" value="1"/>
</dbReference>
<name>A0A086BNQ6_9BIFI</name>
<dbReference type="AlphaFoldDB" id="A0A086BNQ6"/>
<proteinExistence type="predicted"/>
<dbReference type="InterPro" id="IPR001387">
    <property type="entry name" value="Cro/C1-type_HTH"/>
</dbReference>
<dbReference type="Gene3D" id="1.10.260.40">
    <property type="entry name" value="lambda repressor-like DNA-binding domains"/>
    <property type="match status" value="1"/>
</dbReference>
<dbReference type="RefSeq" id="WP_161787712.1">
    <property type="nucleotide sequence ID" value="NZ_ATLK01000002.1"/>
</dbReference>